<dbReference type="GO" id="GO:0004553">
    <property type="term" value="F:hydrolase activity, hydrolyzing O-glycosyl compounds"/>
    <property type="evidence" value="ECO:0007669"/>
    <property type="project" value="InterPro"/>
</dbReference>
<evidence type="ECO:0000256" key="2">
    <source>
        <dbReference type="ARBA" id="ARBA00022801"/>
    </source>
</evidence>
<comment type="caution">
    <text evidence="5">The sequence shown here is derived from an EMBL/GenBank/DDBJ whole genome shotgun (WGS) entry which is preliminary data.</text>
</comment>
<evidence type="ECO:0000256" key="3">
    <source>
        <dbReference type="ARBA" id="ARBA00023295"/>
    </source>
</evidence>
<dbReference type="PANTHER" id="PTHR22925:SF3">
    <property type="entry name" value="GLYCOSYL HYDROLASE FAMILY PROTEIN 43"/>
    <property type="match status" value="1"/>
</dbReference>
<keyword evidence="3 4" id="KW-0326">Glycosidase</keyword>
<proteinExistence type="inferred from homology"/>
<evidence type="ECO:0000313" key="5">
    <source>
        <dbReference type="EMBL" id="MBC8596858.1"/>
    </source>
</evidence>
<dbReference type="AlphaFoldDB" id="A0A926F9N1"/>
<dbReference type="InterPro" id="IPR006710">
    <property type="entry name" value="Glyco_hydro_43"/>
</dbReference>
<dbReference type="EMBL" id="JACRTE010000009">
    <property type="protein sequence ID" value="MBC8596858.1"/>
    <property type="molecule type" value="Genomic_DNA"/>
</dbReference>
<dbReference type="RefSeq" id="WP_262432234.1">
    <property type="nucleotide sequence ID" value="NZ_JACRTE010000009.1"/>
</dbReference>
<organism evidence="5 6">
    <name type="scientific">Qingrenia yutianensis</name>
    <dbReference type="NCBI Taxonomy" id="2763676"/>
    <lineage>
        <taxon>Bacteria</taxon>
        <taxon>Bacillati</taxon>
        <taxon>Bacillota</taxon>
        <taxon>Clostridia</taxon>
        <taxon>Eubacteriales</taxon>
        <taxon>Oscillospiraceae</taxon>
        <taxon>Qingrenia</taxon>
    </lineage>
</organism>
<comment type="similarity">
    <text evidence="1 4">Belongs to the glycosyl hydrolase 43 family.</text>
</comment>
<evidence type="ECO:0000256" key="4">
    <source>
        <dbReference type="RuleBase" id="RU361187"/>
    </source>
</evidence>
<dbReference type="SUPFAM" id="SSF75005">
    <property type="entry name" value="Arabinanase/levansucrase/invertase"/>
    <property type="match status" value="1"/>
</dbReference>
<dbReference type="Pfam" id="PF04616">
    <property type="entry name" value="Glyco_hydro_43"/>
    <property type="match status" value="1"/>
</dbReference>
<dbReference type="InterPro" id="IPR023296">
    <property type="entry name" value="Glyco_hydro_beta-prop_sf"/>
</dbReference>
<dbReference type="PANTHER" id="PTHR22925">
    <property type="entry name" value="GLYCOSYL HYDROLASE 43 FAMILY MEMBER"/>
    <property type="match status" value="1"/>
</dbReference>
<reference evidence="5" key="1">
    <citation type="submission" date="2020-08" db="EMBL/GenBank/DDBJ databases">
        <title>Genome public.</title>
        <authorList>
            <person name="Liu C."/>
            <person name="Sun Q."/>
        </authorList>
    </citation>
    <scope>NUCLEOTIDE SEQUENCE</scope>
    <source>
        <strain evidence="5">NSJ-50</strain>
    </source>
</reference>
<keyword evidence="6" id="KW-1185">Reference proteome</keyword>
<sequence>MNTKRYDRFYPGKVWLDTEGKRIQAHGGSIMYTNGKYYLYGENKEKTLPGSEVWHWGVRLYSSDDLYNWTDEGNIFEPSHDEKSPVHFSQYLDRPHIIFNEKTGKYIMWIKIMKKEKMCDQIMVVAVADNITDKFKMISAKTILGLSSGDFDLTIDEKTKRAYIYFDKVHDYKTNCDDYSKQHTHIVCAPLNDDYTDVCGTYTEHLETRGGSYGREAPSFFERNGKKYLFTSATTGYIPNPTECAVCDTYDGDWKNIGTVHINDTENTSFRSQISSVFKHPFKKDLYIAVADRWLVNMPDDFPNNFYDVLRSRNDPERAQLMSDEEIEKIRSCNKPDVRNTSIADYVYLPIEFDGDKPVIKWRDEWKIEDFE</sequence>
<protein>
    <submittedName>
        <fullName evidence="5">Family 43 glycosylhydrolase</fullName>
    </submittedName>
</protein>
<dbReference type="GO" id="GO:0005975">
    <property type="term" value="P:carbohydrate metabolic process"/>
    <property type="evidence" value="ECO:0007669"/>
    <property type="project" value="InterPro"/>
</dbReference>
<dbReference type="Proteomes" id="UP000647416">
    <property type="component" value="Unassembled WGS sequence"/>
</dbReference>
<evidence type="ECO:0000256" key="1">
    <source>
        <dbReference type="ARBA" id="ARBA00009865"/>
    </source>
</evidence>
<accession>A0A926F9N1</accession>
<evidence type="ECO:0000313" key="6">
    <source>
        <dbReference type="Proteomes" id="UP000647416"/>
    </source>
</evidence>
<gene>
    <name evidence="5" type="ORF">H8706_08255</name>
</gene>
<keyword evidence="2 4" id="KW-0378">Hydrolase</keyword>
<dbReference type="Gene3D" id="2.115.10.20">
    <property type="entry name" value="Glycosyl hydrolase domain, family 43"/>
    <property type="match status" value="1"/>
</dbReference>
<name>A0A926F9N1_9FIRM</name>